<dbReference type="SUPFAM" id="SSF46938">
    <property type="entry name" value="CRAL/TRIO N-terminal domain"/>
    <property type="match status" value="1"/>
</dbReference>
<dbReference type="InterPro" id="IPR036865">
    <property type="entry name" value="CRAL-TRIO_dom_sf"/>
</dbReference>
<dbReference type="InterPro" id="IPR001251">
    <property type="entry name" value="CRAL-TRIO_dom"/>
</dbReference>
<reference evidence="2" key="2">
    <citation type="submission" date="2020-05" db="UniProtKB">
        <authorList>
            <consortium name="EnsemblMetazoa"/>
        </authorList>
    </citation>
    <scope>IDENTIFICATION</scope>
    <source>
        <strain evidence="2">FAR1</strain>
    </source>
</reference>
<dbReference type="SMART" id="SM00516">
    <property type="entry name" value="SEC14"/>
    <property type="match status" value="1"/>
</dbReference>
<protein>
    <recommendedName>
        <fullName evidence="1">CRAL-TRIO domain-containing protein</fullName>
    </recommendedName>
</protein>
<feature type="domain" description="CRAL-TRIO" evidence="1">
    <location>
        <begin position="120"/>
        <end position="269"/>
    </location>
</feature>
<dbReference type="AlphaFoldDB" id="A0A182QN45"/>
<dbReference type="GO" id="GO:1902936">
    <property type="term" value="F:phosphatidylinositol bisphosphate binding"/>
    <property type="evidence" value="ECO:0007669"/>
    <property type="project" value="TreeGrafter"/>
</dbReference>
<accession>A0A182QN45</accession>
<dbReference type="Gene3D" id="1.10.8.20">
    <property type="entry name" value="N-terminal domain of phosphatidylinositol transfer protein sec14p"/>
    <property type="match status" value="1"/>
</dbReference>
<dbReference type="Proteomes" id="UP000075886">
    <property type="component" value="Unassembled WGS sequence"/>
</dbReference>
<organism evidence="2 3">
    <name type="scientific">Anopheles farauti</name>
    <dbReference type="NCBI Taxonomy" id="69004"/>
    <lineage>
        <taxon>Eukaryota</taxon>
        <taxon>Metazoa</taxon>
        <taxon>Ecdysozoa</taxon>
        <taxon>Arthropoda</taxon>
        <taxon>Hexapoda</taxon>
        <taxon>Insecta</taxon>
        <taxon>Pterygota</taxon>
        <taxon>Neoptera</taxon>
        <taxon>Endopterygota</taxon>
        <taxon>Diptera</taxon>
        <taxon>Nematocera</taxon>
        <taxon>Culicoidea</taxon>
        <taxon>Culicidae</taxon>
        <taxon>Anophelinae</taxon>
        <taxon>Anopheles</taxon>
    </lineage>
</organism>
<dbReference type="EMBL" id="AXCN02000586">
    <property type="status" value="NOT_ANNOTATED_CDS"/>
    <property type="molecule type" value="Genomic_DNA"/>
</dbReference>
<dbReference type="EnsemblMetazoa" id="AFAF013522-RA">
    <property type="protein sequence ID" value="AFAF013522-PA"/>
    <property type="gene ID" value="AFAF013522"/>
</dbReference>
<dbReference type="GO" id="GO:0016020">
    <property type="term" value="C:membrane"/>
    <property type="evidence" value="ECO:0007669"/>
    <property type="project" value="TreeGrafter"/>
</dbReference>
<dbReference type="PANTHER" id="PTHR10174:SF166">
    <property type="entry name" value="LD40136P"/>
    <property type="match status" value="1"/>
</dbReference>
<evidence type="ECO:0000259" key="1">
    <source>
        <dbReference type="PROSITE" id="PS50191"/>
    </source>
</evidence>
<dbReference type="Gene3D" id="1.20.5.1200">
    <property type="entry name" value="Alpha-tocopherol transfer"/>
    <property type="match status" value="1"/>
</dbReference>
<evidence type="ECO:0000313" key="3">
    <source>
        <dbReference type="Proteomes" id="UP000075886"/>
    </source>
</evidence>
<dbReference type="SMART" id="SM01100">
    <property type="entry name" value="CRAL_TRIO_N"/>
    <property type="match status" value="1"/>
</dbReference>
<evidence type="ECO:0000313" key="2">
    <source>
        <dbReference type="EnsemblMetazoa" id="AFAF013522-PA"/>
    </source>
</evidence>
<keyword evidence="3" id="KW-1185">Reference proteome</keyword>
<dbReference type="PROSITE" id="PS50191">
    <property type="entry name" value="CRAL_TRIO"/>
    <property type="match status" value="1"/>
</dbReference>
<dbReference type="SUPFAM" id="SSF52087">
    <property type="entry name" value="CRAL/TRIO domain"/>
    <property type="match status" value="1"/>
</dbReference>
<dbReference type="Gene3D" id="3.40.525.10">
    <property type="entry name" value="CRAL-TRIO lipid binding domain"/>
    <property type="match status" value="1"/>
</dbReference>
<dbReference type="PRINTS" id="PR00180">
    <property type="entry name" value="CRETINALDHBP"/>
</dbReference>
<name>A0A182QN45_9DIPT</name>
<reference evidence="3" key="1">
    <citation type="submission" date="2014-01" db="EMBL/GenBank/DDBJ databases">
        <title>The Genome Sequence of Anopheles farauti FAR1 (V2).</title>
        <authorList>
            <consortium name="The Broad Institute Genomics Platform"/>
            <person name="Neafsey D.E."/>
            <person name="Besansky N."/>
            <person name="Howell P."/>
            <person name="Walton C."/>
            <person name="Young S.K."/>
            <person name="Zeng Q."/>
            <person name="Gargeya S."/>
            <person name="Fitzgerald M."/>
            <person name="Haas B."/>
            <person name="Abouelleil A."/>
            <person name="Allen A.W."/>
            <person name="Alvarado L."/>
            <person name="Arachchi H.M."/>
            <person name="Berlin A.M."/>
            <person name="Chapman S.B."/>
            <person name="Gainer-Dewar J."/>
            <person name="Goldberg J."/>
            <person name="Griggs A."/>
            <person name="Gujja S."/>
            <person name="Hansen M."/>
            <person name="Howarth C."/>
            <person name="Imamovic A."/>
            <person name="Ireland A."/>
            <person name="Larimer J."/>
            <person name="McCowan C."/>
            <person name="Murphy C."/>
            <person name="Pearson M."/>
            <person name="Poon T.W."/>
            <person name="Priest M."/>
            <person name="Roberts A."/>
            <person name="Saif S."/>
            <person name="Shea T."/>
            <person name="Sisk P."/>
            <person name="Sykes S."/>
            <person name="Wortman J."/>
            <person name="Nusbaum C."/>
            <person name="Birren B."/>
        </authorList>
    </citation>
    <scope>NUCLEOTIDE SEQUENCE [LARGE SCALE GENOMIC DNA]</scope>
    <source>
        <strain evidence="3">FAR1</strain>
    </source>
</reference>
<dbReference type="Pfam" id="PF00650">
    <property type="entry name" value="CRAL_TRIO"/>
    <property type="match status" value="1"/>
</dbReference>
<dbReference type="InterPro" id="IPR011074">
    <property type="entry name" value="CRAL/TRIO_N_dom"/>
</dbReference>
<dbReference type="STRING" id="69004.A0A182QN45"/>
<dbReference type="PANTHER" id="PTHR10174">
    <property type="entry name" value="ALPHA-TOCOPHEROL TRANSFER PROTEIN-RELATED"/>
    <property type="match status" value="1"/>
</dbReference>
<dbReference type="CDD" id="cd00170">
    <property type="entry name" value="SEC14"/>
    <property type="match status" value="1"/>
</dbReference>
<dbReference type="InterPro" id="IPR036273">
    <property type="entry name" value="CRAL/TRIO_N_dom_sf"/>
</dbReference>
<dbReference type="VEuPathDB" id="VectorBase:AFAF013522"/>
<proteinExistence type="predicted"/>
<sequence length="324" mass="37400">MATVPKVDKCPDKYDQYQPVSSALHREIARDELREEPAIVEQALQQMRDWIAKNPAIQACRTDANFLLRFLRVRKFSHVAACETIERYLLQRQKFPAWYSKLDTSEPWVQTMIDSEFVILLGRDDLGRIVSLVRYANLDIDRFDVTDQIRFFTMVFESIFANELNQIAGIVCIFDDTNISMRAFAQWSMTNIKNYIECVTKSLPIRVKMVHVANMPLFGATVGEWVMACCSEKIRSRLKCYRSVEELIAKTNLLSLLPTEYGGTQKSIELRQQLRRDLDYYRNVILALDDMKLDEKHCAELKNQSNLSTGDAGVAGSFRKLDVD</sequence>